<keyword evidence="2" id="KW-1185">Reference proteome</keyword>
<gene>
    <name evidence="1" type="ORF">K1Y72_20430</name>
</gene>
<sequence length="174" mass="18603">MPSPLAPEDAPLGDVGTAMLLVDAQLRRVRAGAPPREIDDRALRAFDARGARDVLDGACTLIFVFVQWLRHAHGSGRQGVLAEVVPPVVRALRALPGSVRAEGVPTMAAMMTAAALDQSPTLWRRHYGPWTAEEITALEITAFLLADRVNALAGDAEAATRLVTELLTERPVGP</sequence>
<protein>
    <submittedName>
        <fullName evidence="1">Uncharacterized protein</fullName>
    </submittedName>
</protein>
<dbReference type="RefSeq" id="WP_220168000.1">
    <property type="nucleotide sequence ID" value="NZ_JAIBOA010000013.1"/>
</dbReference>
<dbReference type="EMBL" id="JAIBOA010000013">
    <property type="protein sequence ID" value="MBW8484762.1"/>
    <property type="molecule type" value="Genomic_DNA"/>
</dbReference>
<proteinExistence type="predicted"/>
<comment type="caution">
    <text evidence="1">The sequence shown here is derived from an EMBL/GenBank/DDBJ whole genome shotgun (WGS) entry which is preliminary data.</text>
</comment>
<reference evidence="1 2" key="1">
    <citation type="submission" date="2021-07" db="EMBL/GenBank/DDBJ databases">
        <title>Actinomadura sp. PM05-2 isolated from lichen.</title>
        <authorList>
            <person name="Somphong A."/>
            <person name="Phongsopitanun W."/>
            <person name="Tanasupawat S."/>
            <person name="Peongsungnone V."/>
        </authorList>
    </citation>
    <scope>NUCLEOTIDE SEQUENCE [LARGE SCALE GENOMIC DNA]</scope>
    <source>
        <strain evidence="1 2">PM05-2</strain>
    </source>
</reference>
<name>A0ABS7FWG6_9ACTN</name>
<organism evidence="1 2">
    <name type="scientific">Actinomadura parmotrematis</name>
    <dbReference type="NCBI Taxonomy" id="2864039"/>
    <lineage>
        <taxon>Bacteria</taxon>
        <taxon>Bacillati</taxon>
        <taxon>Actinomycetota</taxon>
        <taxon>Actinomycetes</taxon>
        <taxon>Streptosporangiales</taxon>
        <taxon>Thermomonosporaceae</taxon>
        <taxon>Actinomadura</taxon>
    </lineage>
</organism>
<dbReference type="Proteomes" id="UP000774570">
    <property type="component" value="Unassembled WGS sequence"/>
</dbReference>
<evidence type="ECO:0000313" key="1">
    <source>
        <dbReference type="EMBL" id="MBW8484762.1"/>
    </source>
</evidence>
<accession>A0ABS7FWG6</accession>
<evidence type="ECO:0000313" key="2">
    <source>
        <dbReference type="Proteomes" id="UP000774570"/>
    </source>
</evidence>